<dbReference type="Gene3D" id="1.25.70.10">
    <property type="entry name" value="Transcription termination factor 3, mitochondrial"/>
    <property type="match status" value="2"/>
</dbReference>
<dbReference type="Pfam" id="PF02536">
    <property type="entry name" value="mTERF"/>
    <property type="match status" value="1"/>
</dbReference>
<dbReference type="GO" id="GO:0003676">
    <property type="term" value="F:nucleic acid binding"/>
    <property type="evidence" value="ECO:0007669"/>
    <property type="project" value="InterPro"/>
</dbReference>
<dbReference type="Proteomes" id="UP001231189">
    <property type="component" value="Unassembled WGS sequence"/>
</dbReference>
<evidence type="ECO:0000313" key="6">
    <source>
        <dbReference type="Proteomes" id="UP001231189"/>
    </source>
</evidence>
<dbReference type="EMBL" id="JAUUTY010000006">
    <property type="protein sequence ID" value="KAK1613952.1"/>
    <property type="molecule type" value="Genomic_DNA"/>
</dbReference>
<comment type="caution">
    <text evidence="5">The sequence shown here is derived from an EMBL/GenBank/DDBJ whole genome shotgun (WGS) entry which is preliminary data.</text>
</comment>
<dbReference type="PANTHER" id="PTHR13068">
    <property type="entry name" value="CGI-12 PROTEIN-RELATED"/>
    <property type="match status" value="1"/>
</dbReference>
<feature type="region of interest" description="Disordered" evidence="4">
    <location>
        <begin position="323"/>
        <end position="352"/>
    </location>
</feature>
<evidence type="ECO:0000256" key="1">
    <source>
        <dbReference type="ARBA" id="ARBA00007692"/>
    </source>
</evidence>
<sequence>MLRLRTSTLAHLLSTSERLLSATATPCISANPSSFAIGDYLVETCGLTRAQADKASAKVSHLKSPSKPEAVVAFLAGLGVSSTEVAPLVARDPEFLCARVDRTLAPNVADLTGLGLSRAEIARLASLGPRKIPQQIHRPQAARATTCPSLGAATTSSERSSVAPTFSVLYNLEQVVMPIVVFLRRCGLSDCDIAKLCIHVPRMLTGKPERVQEMAVHAEGLGVPRGSGMFREALQAVAFLGKEKITAIVDYLKKTFRWSHARVSGILFTDVHVSIDISLGARDRNVAGPASSPVPDRNVAPGSARRVAVCHLLRACAPRRAGRSSFPPGIAPRRSREGRKGKEGIRDARVHH</sequence>
<name>A0AAD8VN59_LOLMU</name>
<organism evidence="5 6">
    <name type="scientific">Lolium multiflorum</name>
    <name type="common">Italian ryegrass</name>
    <name type="synonym">Lolium perenne subsp. multiflorum</name>
    <dbReference type="NCBI Taxonomy" id="4521"/>
    <lineage>
        <taxon>Eukaryota</taxon>
        <taxon>Viridiplantae</taxon>
        <taxon>Streptophyta</taxon>
        <taxon>Embryophyta</taxon>
        <taxon>Tracheophyta</taxon>
        <taxon>Spermatophyta</taxon>
        <taxon>Magnoliopsida</taxon>
        <taxon>Liliopsida</taxon>
        <taxon>Poales</taxon>
        <taxon>Poaceae</taxon>
        <taxon>BOP clade</taxon>
        <taxon>Pooideae</taxon>
        <taxon>Poodae</taxon>
        <taxon>Poeae</taxon>
        <taxon>Poeae Chloroplast Group 2 (Poeae type)</taxon>
        <taxon>Loliodinae</taxon>
        <taxon>Loliinae</taxon>
        <taxon>Lolium</taxon>
    </lineage>
</organism>
<proteinExistence type="inferred from homology"/>
<evidence type="ECO:0000313" key="5">
    <source>
        <dbReference type="EMBL" id="KAK1613952.1"/>
    </source>
</evidence>
<comment type="similarity">
    <text evidence="1">Belongs to the mTERF family.</text>
</comment>
<dbReference type="PANTHER" id="PTHR13068:SF111">
    <property type="match status" value="1"/>
</dbReference>
<keyword evidence="2" id="KW-0805">Transcription regulation</keyword>
<dbReference type="InterPro" id="IPR003690">
    <property type="entry name" value="MTERF"/>
</dbReference>
<reference evidence="5" key="1">
    <citation type="submission" date="2023-07" db="EMBL/GenBank/DDBJ databases">
        <title>A chromosome-level genome assembly of Lolium multiflorum.</title>
        <authorList>
            <person name="Chen Y."/>
            <person name="Copetti D."/>
            <person name="Kolliker R."/>
            <person name="Studer B."/>
        </authorList>
    </citation>
    <scope>NUCLEOTIDE SEQUENCE</scope>
    <source>
        <strain evidence="5">02402/16</strain>
        <tissue evidence="5">Leaf</tissue>
    </source>
</reference>
<evidence type="ECO:0000256" key="2">
    <source>
        <dbReference type="ARBA" id="ARBA00022472"/>
    </source>
</evidence>
<keyword evidence="2" id="KW-0804">Transcription</keyword>
<protein>
    <submittedName>
        <fullName evidence="5">Uncharacterized protein</fullName>
    </submittedName>
</protein>
<evidence type="ECO:0000256" key="4">
    <source>
        <dbReference type="SAM" id="MobiDB-lite"/>
    </source>
</evidence>
<dbReference type="AlphaFoldDB" id="A0AAD8VN59"/>
<keyword evidence="2" id="KW-0806">Transcription termination</keyword>
<gene>
    <name evidence="5" type="ORF">QYE76_019469</name>
</gene>
<keyword evidence="6" id="KW-1185">Reference proteome</keyword>
<evidence type="ECO:0000256" key="3">
    <source>
        <dbReference type="ARBA" id="ARBA00022946"/>
    </source>
</evidence>
<accession>A0AAD8VN59</accession>
<feature type="compositionally biased region" description="Basic and acidic residues" evidence="4">
    <location>
        <begin position="334"/>
        <end position="352"/>
    </location>
</feature>
<keyword evidence="3" id="KW-0809">Transit peptide</keyword>
<dbReference type="GO" id="GO:0006353">
    <property type="term" value="P:DNA-templated transcription termination"/>
    <property type="evidence" value="ECO:0007669"/>
    <property type="project" value="UniProtKB-KW"/>
</dbReference>
<dbReference type="InterPro" id="IPR038538">
    <property type="entry name" value="MTERF_sf"/>
</dbReference>